<dbReference type="Proteomes" id="UP000069940">
    <property type="component" value="Unassembled WGS sequence"/>
</dbReference>
<protein>
    <recommendedName>
        <fullName evidence="1">Integrase catalytic domain-containing protein</fullName>
    </recommendedName>
</protein>
<evidence type="ECO:0000259" key="1">
    <source>
        <dbReference type="PROSITE" id="PS50994"/>
    </source>
</evidence>
<evidence type="ECO:0000313" key="3">
    <source>
        <dbReference type="Proteomes" id="UP000069940"/>
    </source>
</evidence>
<dbReference type="GeneID" id="134290766"/>
<keyword evidence="3" id="KW-1185">Reference proteome</keyword>
<dbReference type="PANTHER" id="PTHR47331">
    <property type="entry name" value="PHD-TYPE DOMAIN-CONTAINING PROTEIN"/>
    <property type="match status" value="1"/>
</dbReference>
<feature type="domain" description="Integrase catalytic" evidence="1">
    <location>
        <begin position="127"/>
        <end position="314"/>
    </location>
</feature>
<evidence type="ECO:0000313" key="2">
    <source>
        <dbReference type="EnsemblMetazoa" id="AALFPA23_004190.P5017"/>
    </source>
</evidence>
<accession>A0ABM1XZ48</accession>
<dbReference type="PANTHER" id="PTHR47331:SF1">
    <property type="entry name" value="GAG-LIKE PROTEIN"/>
    <property type="match status" value="1"/>
</dbReference>
<name>A0ABM1XZ48_AEDAL</name>
<organism evidence="2 3">
    <name type="scientific">Aedes albopictus</name>
    <name type="common">Asian tiger mosquito</name>
    <name type="synonym">Stegomyia albopicta</name>
    <dbReference type="NCBI Taxonomy" id="7160"/>
    <lineage>
        <taxon>Eukaryota</taxon>
        <taxon>Metazoa</taxon>
        <taxon>Ecdysozoa</taxon>
        <taxon>Arthropoda</taxon>
        <taxon>Hexapoda</taxon>
        <taxon>Insecta</taxon>
        <taxon>Pterygota</taxon>
        <taxon>Neoptera</taxon>
        <taxon>Endopterygota</taxon>
        <taxon>Diptera</taxon>
        <taxon>Nematocera</taxon>
        <taxon>Culicoidea</taxon>
        <taxon>Culicidae</taxon>
        <taxon>Culicinae</taxon>
        <taxon>Aedini</taxon>
        <taxon>Aedes</taxon>
        <taxon>Stegomyia</taxon>
    </lineage>
</organism>
<dbReference type="InterPro" id="IPR040676">
    <property type="entry name" value="DUF5641"/>
</dbReference>
<dbReference type="InterPro" id="IPR036397">
    <property type="entry name" value="RNaseH_sf"/>
</dbReference>
<dbReference type="InterPro" id="IPR012337">
    <property type="entry name" value="RNaseH-like_sf"/>
</dbReference>
<dbReference type="PROSITE" id="PS50994">
    <property type="entry name" value="INTEGRASE"/>
    <property type="match status" value="1"/>
</dbReference>
<proteinExistence type="predicted"/>
<reference evidence="2" key="2">
    <citation type="submission" date="2025-05" db="UniProtKB">
        <authorList>
            <consortium name="EnsemblMetazoa"/>
        </authorList>
    </citation>
    <scope>IDENTIFICATION</scope>
    <source>
        <strain evidence="2">Foshan</strain>
    </source>
</reference>
<dbReference type="SUPFAM" id="SSF53098">
    <property type="entry name" value="Ribonuclease H-like"/>
    <property type="match status" value="1"/>
</dbReference>
<reference evidence="3" key="1">
    <citation type="journal article" date="2015" name="Proc. Natl. Acad. Sci. U.S.A.">
        <title>Genome sequence of the Asian Tiger mosquito, Aedes albopictus, reveals insights into its biology, genetics, and evolution.</title>
        <authorList>
            <person name="Chen X.G."/>
            <person name="Jiang X."/>
            <person name="Gu J."/>
            <person name="Xu M."/>
            <person name="Wu Y."/>
            <person name="Deng Y."/>
            <person name="Zhang C."/>
            <person name="Bonizzoni M."/>
            <person name="Dermauw W."/>
            <person name="Vontas J."/>
            <person name="Armbruster P."/>
            <person name="Huang X."/>
            <person name="Yang Y."/>
            <person name="Zhang H."/>
            <person name="He W."/>
            <person name="Peng H."/>
            <person name="Liu Y."/>
            <person name="Wu K."/>
            <person name="Chen J."/>
            <person name="Lirakis M."/>
            <person name="Topalis P."/>
            <person name="Van Leeuwen T."/>
            <person name="Hall A.B."/>
            <person name="Jiang X."/>
            <person name="Thorpe C."/>
            <person name="Mueller R.L."/>
            <person name="Sun C."/>
            <person name="Waterhouse R.M."/>
            <person name="Yan G."/>
            <person name="Tu Z.J."/>
            <person name="Fang X."/>
            <person name="James A.A."/>
        </authorList>
    </citation>
    <scope>NUCLEOTIDE SEQUENCE [LARGE SCALE GENOMIC DNA]</scope>
    <source>
        <strain evidence="3">Foshan</strain>
    </source>
</reference>
<dbReference type="InterPro" id="IPR001584">
    <property type="entry name" value="Integrase_cat-core"/>
</dbReference>
<dbReference type="EnsemblMetazoa" id="AALFPA23_004190.R5017">
    <property type="protein sequence ID" value="AALFPA23_004190.P5017"/>
    <property type="gene ID" value="AALFPA23_004190"/>
</dbReference>
<dbReference type="Gene3D" id="3.30.420.10">
    <property type="entry name" value="Ribonuclease H-like superfamily/Ribonuclease H"/>
    <property type="match status" value="1"/>
</dbReference>
<sequence length="448" mass="50483">MFIRRCRNVTGSSQKTKGLNQEDYRNAEIALWRLAQQDAYAEELKQMGAGYKCRSQKNSTLRKLSPFIDKGGEIRMGGRIGASPFASYDAKYPVILPKGHRVTELVIDSCHRMYGHQNGETVVNELRQKYHISNLRAEVHYFGPYLIKIGRSAVKRWVVLYTCLTIRAVHLEVAASLSTESCMLALRRFIARRGAPQKIYTDNGTNFVGTERELSRQLEDVNQKLSESFTNANTSWNFIPPASPHMGGAWERMVRAVKAAMSSINHSRTVTEEVFYTVLCEAESMVNSRPLTYMPLEGSDQEALTPNHFLLMNSDGVTQTEKSLTEERETLRKTKDVEVDDIVFIVDGNIRNRWVRGKVTAVFAGKDGRIRQAEVRTNSGILRRPFVKLAVMDIVSESKAEGAEQLYGPGIVDETVTHAGRPSLSRFDHKQSPGCEEATIAKHNHVKQ</sequence>
<dbReference type="Pfam" id="PF18701">
    <property type="entry name" value="DUF5641"/>
    <property type="match status" value="1"/>
</dbReference>
<dbReference type="RefSeq" id="XP_062713946.1">
    <property type="nucleotide sequence ID" value="XM_062857962.1"/>
</dbReference>